<sequence>MSRAGQAFAVIRDGGETEKAADKTVRIFRSPSRSCPNAAGRRNKLCRNGAGC</sequence>
<keyword evidence="2" id="KW-1185">Reference proteome</keyword>
<accession>A0A0G4JTF7</accession>
<dbReference type="Proteomes" id="UP000044377">
    <property type="component" value="Unassembled WGS sequence"/>
</dbReference>
<protein>
    <submittedName>
        <fullName evidence="1">Uncharacterized protein</fullName>
    </submittedName>
</protein>
<name>A0A0G4JTF7_9GAMM</name>
<evidence type="ECO:0000313" key="1">
    <source>
        <dbReference type="EMBL" id="CPR15288.1"/>
    </source>
</evidence>
<dbReference type="EMBL" id="CGIG01000001">
    <property type="protein sequence ID" value="CPR15288.1"/>
    <property type="molecule type" value="Genomic_DNA"/>
</dbReference>
<dbReference type="AlphaFoldDB" id="A0A0G4JTF7"/>
<organism evidence="1 2">
    <name type="scientific">Brenneria goodwinii</name>
    <dbReference type="NCBI Taxonomy" id="1109412"/>
    <lineage>
        <taxon>Bacteria</taxon>
        <taxon>Pseudomonadati</taxon>
        <taxon>Pseudomonadota</taxon>
        <taxon>Gammaproteobacteria</taxon>
        <taxon>Enterobacterales</taxon>
        <taxon>Pectobacteriaceae</taxon>
        <taxon>Brenneria</taxon>
    </lineage>
</organism>
<gene>
    <name evidence="1" type="ORF">BN1221_01424c</name>
</gene>
<dbReference type="STRING" id="1109412.BN1221_01424c"/>
<proteinExistence type="predicted"/>
<reference evidence="2" key="1">
    <citation type="submission" date="2015-01" db="EMBL/GenBank/DDBJ databases">
        <authorList>
            <person name="Paterson Steve"/>
        </authorList>
    </citation>
    <scope>NUCLEOTIDE SEQUENCE [LARGE SCALE GENOMIC DNA]</scope>
    <source>
        <strain evidence="2">OBR1</strain>
    </source>
</reference>
<evidence type="ECO:0000313" key="2">
    <source>
        <dbReference type="Proteomes" id="UP000044377"/>
    </source>
</evidence>